<evidence type="ECO:0000313" key="2">
    <source>
        <dbReference type="Proteomes" id="UP000002282"/>
    </source>
</evidence>
<protein>
    <submittedName>
        <fullName evidence="1">Uncharacterized protein</fullName>
    </submittedName>
</protein>
<dbReference type="Gene3D" id="3.40.50.1000">
    <property type="entry name" value="HAD superfamily/HAD-like"/>
    <property type="match status" value="1"/>
</dbReference>
<keyword evidence="2" id="KW-1185">Reference proteome</keyword>
<dbReference type="SFLD" id="SFLDS00003">
    <property type="entry name" value="Haloacid_Dehalogenase"/>
    <property type="match status" value="1"/>
</dbReference>
<keyword evidence="1" id="KW-0378">Hydrolase</keyword>
<dbReference type="InterPro" id="IPR044924">
    <property type="entry name" value="HAD-SF_hydro_IA_REG-2-like_cap"/>
</dbReference>
<dbReference type="Proteomes" id="UP000002282">
    <property type="component" value="Chromosome 3L"/>
</dbReference>
<dbReference type="CDD" id="cd16415">
    <property type="entry name" value="HAD_dREG-2_like"/>
    <property type="match status" value="1"/>
</dbReference>
<dbReference type="SUPFAM" id="SSF56784">
    <property type="entry name" value="HAD-like"/>
    <property type="match status" value="1"/>
</dbReference>
<dbReference type="InterPro" id="IPR036412">
    <property type="entry name" value="HAD-like_sf"/>
</dbReference>
<accession>B4PCK9</accession>
<dbReference type="AlphaFoldDB" id="B4PCK9"/>
<dbReference type="InterPro" id="IPR023214">
    <property type="entry name" value="HAD_sf"/>
</dbReference>
<name>B4PCK9_DROYA</name>
<dbReference type="GO" id="GO:0016787">
    <property type="term" value="F:hydrolase activity"/>
    <property type="evidence" value="ECO:0007669"/>
    <property type="project" value="UniProtKB-KW"/>
</dbReference>
<sequence>MPPAHVVRRLISVASVRRESQVASQKFSSGLSEIPGKMRSLSRFRLITFDVTNTLLQFRTTPGKQYGEIGALFGARCDNNELAKNFKANWYKMNRDYPNFGRDTKPQMEWQQWWRKLIAGTFSESGAAIPDEKLHNFSNHLIELYKTSICWQPCNGSVELLQHIRKDLKPEKCKLGVIANFDPRLTTLLQNTKLDQYLDFAVNSYEVQAEKPDPQIFHKAMEKSGLDNLRPEECLHIGDGPTTDYLAAKELGWHSALVHEKSYAYLVKKYGEDIDRDHVFPSLYDFHKKISDGVVVW</sequence>
<dbReference type="InterPro" id="IPR006439">
    <property type="entry name" value="HAD-SF_hydro_IA"/>
</dbReference>
<dbReference type="SMR" id="B4PCK9"/>
<reference evidence="1 2" key="2">
    <citation type="journal article" date="2007" name="PLoS Biol.">
        <title>Principles of genome evolution in the Drosophila melanogaster species group.</title>
        <authorList>
            <person name="Ranz J.M."/>
            <person name="Maurin D."/>
            <person name="Chan Y.S."/>
            <person name="von Grotthuss M."/>
            <person name="Hillier L.W."/>
            <person name="Roote J."/>
            <person name="Ashburner M."/>
            <person name="Bergman C.M."/>
        </authorList>
    </citation>
    <scope>NUCLEOTIDE SEQUENCE [LARGE SCALE GENOMIC DNA]</scope>
    <source>
        <strain evidence="2">Tai18E2 / Tucson 14021-0261.01</strain>
    </source>
</reference>
<dbReference type="KEGG" id="dya:Dyak_GE21014"/>
<dbReference type="PhylomeDB" id="B4PCK9"/>
<dbReference type="GO" id="GO:0005634">
    <property type="term" value="C:nucleus"/>
    <property type="evidence" value="ECO:0007669"/>
    <property type="project" value="TreeGrafter"/>
</dbReference>
<evidence type="ECO:0000313" key="1">
    <source>
        <dbReference type="EMBL" id="EDW92732.1"/>
    </source>
</evidence>
<dbReference type="NCBIfam" id="TIGR01549">
    <property type="entry name" value="HAD-SF-IA-v1"/>
    <property type="match status" value="1"/>
</dbReference>
<dbReference type="SFLD" id="SFLDG01129">
    <property type="entry name" value="C1.5:_HAD__Beta-PGM__Phosphata"/>
    <property type="match status" value="1"/>
</dbReference>
<dbReference type="OMA" id="WWRQLIA"/>
<dbReference type="Gene3D" id="1.10.150.720">
    <property type="entry name" value="Haloacid dehalogenase-like hydrolase"/>
    <property type="match status" value="1"/>
</dbReference>
<dbReference type="NCBIfam" id="TIGR02252">
    <property type="entry name" value="DREG-2"/>
    <property type="match status" value="1"/>
</dbReference>
<proteinExistence type="predicted"/>
<gene>
    <name evidence="1" type="primary">Dyak\GE21014</name>
    <name evidence="1" type="synonym">dyak_GLEANR_4811</name>
    <name evidence="1" type="synonym">GE21014</name>
    <name evidence="1" type="ORF">Dyak_GE21014</name>
</gene>
<dbReference type="PANTHER" id="PTHR46191:SF2">
    <property type="entry name" value="HALOACID DEHALOGENASE-LIKE HYDROLASE DOMAIN-CONTAINING PROTEIN 3"/>
    <property type="match status" value="1"/>
</dbReference>
<dbReference type="EMBL" id="CM000159">
    <property type="protein sequence ID" value="EDW92732.1"/>
    <property type="molecule type" value="Genomic_DNA"/>
</dbReference>
<dbReference type="eggNOG" id="KOG3085">
    <property type="taxonomic scope" value="Eukaryota"/>
</dbReference>
<dbReference type="InterPro" id="IPR051828">
    <property type="entry name" value="HAD-like_hydrolase_domain"/>
</dbReference>
<dbReference type="InterPro" id="IPR011949">
    <property type="entry name" value="HAD-SF_hydro_IA_REG-2-like"/>
</dbReference>
<dbReference type="PANTHER" id="PTHR46191">
    <property type="match status" value="1"/>
</dbReference>
<dbReference type="HOGENOM" id="CLU_045011_8_0_1"/>
<dbReference type="OrthoDB" id="444127at2759"/>
<reference evidence="1 2" key="1">
    <citation type="journal article" date="2007" name="Nature">
        <title>Evolution of genes and genomes on the Drosophila phylogeny.</title>
        <authorList>
            <consortium name="Drosophila 12 Genomes Consortium"/>
            <person name="Clark A.G."/>
            <person name="Eisen M.B."/>
            <person name="Smith D.R."/>
            <person name="Bergman C.M."/>
            <person name="Oliver B."/>
            <person name="Markow T.A."/>
            <person name="Kaufman T.C."/>
            <person name="Kellis M."/>
            <person name="Gelbart W."/>
            <person name="Iyer V.N."/>
            <person name="Pollard D.A."/>
            <person name="Sackton T.B."/>
            <person name="Larracuente A.M."/>
            <person name="Singh N.D."/>
            <person name="Abad J.P."/>
            <person name="Abt D.N."/>
            <person name="Adryan B."/>
            <person name="Aguade M."/>
            <person name="Akashi H."/>
            <person name="Anderson W.W."/>
            <person name="Aquadro C.F."/>
            <person name="Ardell D.H."/>
            <person name="Arguello R."/>
            <person name="Artieri C.G."/>
            <person name="Barbash D.A."/>
            <person name="Barker D."/>
            <person name="Barsanti P."/>
            <person name="Batterham P."/>
            <person name="Batzoglou S."/>
            <person name="Begun D."/>
            <person name="Bhutkar A."/>
            <person name="Blanco E."/>
            <person name="Bosak S.A."/>
            <person name="Bradley R.K."/>
            <person name="Brand A.D."/>
            <person name="Brent M.R."/>
            <person name="Brooks A.N."/>
            <person name="Brown R.H."/>
            <person name="Butlin R.K."/>
            <person name="Caggese C."/>
            <person name="Calvi B.R."/>
            <person name="Bernardo de Carvalho A."/>
            <person name="Caspi A."/>
            <person name="Castrezana S."/>
            <person name="Celniker S.E."/>
            <person name="Chang J.L."/>
            <person name="Chapple C."/>
            <person name="Chatterji S."/>
            <person name="Chinwalla A."/>
            <person name="Civetta A."/>
            <person name="Clifton S.W."/>
            <person name="Comeron J.M."/>
            <person name="Costello J.C."/>
            <person name="Coyne J.A."/>
            <person name="Daub J."/>
            <person name="David R.G."/>
            <person name="Delcher A.L."/>
            <person name="Delehaunty K."/>
            <person name="Do C.B."/>
            <person name="Ebling H."/>
            <person name="Edwards K."/>
            <person name="Eickbush T."/>
            <person name="Evans J.D."/>
            <person name="Filipski A."/>
            <person name="Findeiss S."/>
            <person name="Freyhult E."/>
            <person name="Fulton L."/>
            <person name="Fulton R."/>
            <person name="Garcia A.C."/>
            <person name="Gardiner A."/>
            <person name="Garfield D.A."/>
            <person name="Garvin B.E."/>
            <person name="Gibson G."/>
            <person name="Gilbert D."/>
            <person name="Gnerre S."/>
            <person name="Godfrey J."/>
            <person name="Good R."/>
            <person name="Gotea V."/>
            <person name="Gravely B."/>
            <person name="Greenberg A.J."/>
            <person name="Griffiths-Jones S."/>
            <person name="Gross S."/>
            <person name="Guigo R."/>
            <person name="Gustafson E.A."/>
            <person name="Haerty W."/>
            <person name="Hahn M.W."/>
            <person name="Halligan D.L."/>
            <person name="Halpern A.L."/>
            <person name="Halter G.M."/>
            <person name="Han M.V."/>
            <person name="Heger A."/>
            <person name="Hillier L."/>
            <person name="Hinrichs A.S."/>
            <person name="Holmes I."/>
            <person name="Hoskins R.A."/>
            <person name="Hubisz M.J."/>
            <person name="Hultmark D."/>
            <person name="Huntley M.A."/>
            <person name="Jaffe D.B."/>
            <person name="Jagadeeshan S."/>
            <person name="Jeck W.R."/>
            <person name="Johnson J."/>
            <person name="Jones C.D."/>
            <person name="Jordan W.C."/>
            <person name="Karpen G.H."/>
            <person name="Kataoka E."/>
            <person name="Keightley P.D."/>
            <person name="Kheradpour P."/>
            <person name="Kirkness E.F."/>
            <person name="Koerich L.B."/>
            <person name="Kristiansen K."/>
            <person name="Kudrna D."/>
            <person name="Kulathinal R.J."/>
            <person name="Kumar S."/>
            <person name="Kwok R."/>
            <person name="Lander E."/>
            <person name="Langley C.H."/>
            <person name="Lapoint R."/>
            <person name="Lazzaro B.P."/>
            <person name="Lee S.J."/>
            <person name="Levesque L."/>
            <person name="Li R."/>
            <person name="Lin C.F."/>
            <person name="Lin M.F."/>
            <person name="Lindblad-Toh K."/>
            <person name="Llopart A."/>
            <person name="Long M."/>
            <person name="Low L."/>
            <person name="Lozovsky E."/>
            <person name="Lu J."/>
            <person name="Luo M."/>
            <person name="Machado C.A."/>
            <person name="Makalowski W."/>
            <person name="Marzo M."/>
            <person name="Matsuda M."/>
            <person name="Matzkin L."/>
            <person name="McAllister B."/>
            <person name="McBride C.S."/>
            <person name="McKernan B."/>
            <person name="McKernan K."/>
            <person name="Mendez-Lago M."/>
            <person name="Minx P."/>
            <person name="Mollenhauer M.U."/>
            <person name="Montooth K."/>
            <person name="Mount S.M."/>
            <person name="Mu X."/>
            <person name="Myers E."/>
            <person name="Negre B."/>
            <person name="Newfeld S."/>
            <person name="Nielsen R."/>
            <person name="Noor M.A."/>
            <person name="O'Grady P."/>
            <person name="Pachter L."/>
            <person name="Papaceit M."/>
            <person name="Parisi M.J."/>
            <person name="Parisi M."/>
            <person name="Parts L."/>
            <person name="Pedersen J.S."/>
            <person name="Pesole G."/>
            <person name="Phillippy A.M."/>
            <person name="Ponting C.P."/>
            <person name="Pop M."/>
            <person name="Porcelli D."/>
            <person name="Powell J.R."/>
            <person name="Prohaska S."/>
            <person name="Pruitt K."/>
            <person name="Puig M."/>
            <person name="Quesneville H."/>
            <person name="Ram K.R."/>
            <person name="Rand D."/>
            <person name="Rasmussen M.D."/>
            <person name="Reed L.K."/>
            <person name="Reenan R."/>
            <person name="Reily A."/>
            <person name="Remington K.A."/>
            <person name="Rieger T.T."/>
            <person name="Ritchie M.G."/>
            <person name="Robin C."/>
            <person name="Rogers Y.H."/>
            <person name="Rohde C."/>
            <person name="Rozas J."/>
            <person name="Rubenfield M.J."/>
            <person name="Ruiz A."/>
            <person name="Russo S."/>
            <person name="Salzberg S.L."/>
            <person name="Sanchez-Gracia A."/>
            <person name="Saranga D.J."/>
            <person name="Sato H."/>
            <person name="Schaeffer S.W."/>
            <person name="Schatz M.C."/>
            <person name="Schlenke T."/>
            <person name="Schwartz R."/>
            <person name="Segarra C."/>
            <person name="Singh R.S."/>
            <person name="Sirot L."/>
            <person name="Sirota M."/>
            <person name="Sisneros N.B."/>
            <person name="Smith C.D."/>
            <person name="Smith T.F."/>
            <person name="Spieth J."/>
            <person name="Stage D.E."/>
            <person name="Stark A."/>
            <person name="Stephan W."/>
            <person name="Strausberg R.L."/>
            <person name="Strempel S."/>
            <person name="Sturgill D."/>
            <person name="Sutton G."/>
            <person name="Sutton G.G."/>
            <person name="Tao W."/>
            <person name="Teichmann S."/>
            <person name="Tobari Y.N."/>
            <person name="Tomimura Y."/>
            <person name="Tsolas J.M."/>
            <person name="Valente V.L."/>
            <person name="Venter E."/>
            <person name="Venter J.C."/>
            <person name="Vicario S."/>
            <person name="Vieira F.G."/>
            <person name="Vilella A.J."/>
            <person name="Villasante A."/>
            <person name="Walenz B."/>
            <person name="Wang J."/>
            <person name="Wasserman M."/>
            <person name="Watts T."/>
            <person name="Wilson D."/>
            <person name="Wilson R.K."/>
            <person name="Wing R.A."/>
            <person name="Wolfner M.F."/>
            <person name="Wong A."/>
            <person name="Wong G.K."/>
            <person name="Wu C.I."/>
            <person name="Wu G."/>
            <person name="Yamamoto D."/>
            <person name="Yang H.P."/>
            <person name="Yang S.P."/>
            <person name="Yorke J.A."/>
            <person name="Yoshida K."/>
            <person name="Zdobnov E."/>
            <person name="Zhang P."/>
            <person name="Zhang Y."/>
            <person name="Zimin A.V."/>
            <person name="Baldwin J."/>
            <person name="Abdouelleil A."/>
            <person name="Abdulkadir J."/>
            <person name="Abebe A."/>
            <person name="Abera B."/>
            <person name="Abreu J."/>
            <person name="Acer S.C."/>
            <person name="Aftuck L."/>
            <person name="Alexander A."/>
            <person name="An P."/>
            <person name="Anderson E."/>
            <person name="Anderson S."/>
            <person name="Arachi H."/>
            <person name="Azer M."/>
            <person name="Bachantsang P."/>
            <person name="Barry A."/>
            <person name="Bayul T."/>
            <person name="Berlin A."/>
            <person name="Bessette D."/>
            <person name="Bloom T."/>
            <person name="Blye J."/>
            <person name="Boguslavskiy L."/>
            <person name="Bonnet C."/>
            <person name="Boukhgalter B."/>
            <person name="Bourzgui I."/>
            <person name="Brown A."/>
            <person name="Cahill P."/>
            <person name="Channer S."/>
            <person name="Cheshatsang Y."/>
            <person name="Chuda L."/>
            <person name="Citroen M."/>
            <person name="Collymore A."/>
            <person name="Cooke P."/>
            <person name="Costello M."/>
            <person name="D'Aco K."/>
            <person name="Daza R."/>
            <person name="De Haan G."/>
            <person name="DeGray S."/>
            <person name="DeMaso C."/>
            <person name="Dhargay N."/>
            <person name="Dooley K."/>
            <person name="Dooley E."/>
            <person name="Doricent M."/>
            <person name="Dorje P."/>
            <person name="Dorjee K."/>
            <person name="Dupes A."/>
            <person name="Elong R."/>
            <person name="Falk J."/>
            <person name="Farina A."/>
            <person name="Faro S."/>
            <person name="Ferguson D."/>
            <person name="Fisher S."/>
            <person name="Foley C.D."/>
            <person name="Franke A."/>
            <person name="Friedrich D."/>
            <person name="Gadbois L."/>
            <person name="Gearin G."/>
            <person name="Gearin C.R."/>
            <person name="Giannoukos G."/>
            <person name="Goode T."/>
            <person name="Graham J."/>
            <person name="Grandbois E."/>
            <person name="Grewal S."/>
            <person name="Gyaltsen K."/>
            <person name="Hafez N."/>
            <person name="Hagos B."/>
            <person name="Hall J."/>
            <person name="Henson C."/>
            <person name="Hollinger A."/>
            <person name="Honan T."/>
            <person name="Huard M.D."/>
            <person name="Hughes L."/>
            <person name="Hurhula B."/>
            <person name="Husby M.E."/>
            <person name="Kamat A."/>
            <person name="Kanga B."/>
            <person name="Kashin S."/>
            <person name="Khazanovich D."/>
            <person name="Kisner P."/>
            <person name="Lance K."/>
            <person name="Lara M."/>
            <person name="Lee W."/>
            <person name="Lennon N."/>
            <person name="Letendre F."/>
            <person name="LeVine R."/>
            <person name="Lipovsky A."/>
            <person name="Liu X."/>
            <person name="Liu J."/>
            <person name="Liu S."/>
            <person name="Lokyitsang T."/>
            <person name="Lokyitsang Y."/>
            <person name="Lubonja R."/>
            <person name="Lui A."/>
            <person name="MacDonald P."/>
            <person name="Magnisalis V."/>
            <person name="Maru K."/>
            <person name="Matthews C."/>
            <person name="McCusker W."/>
            <person name="McDonough S."/>
            <person name="Mehta T."/>
            <person name="Meldrim J."/>
            <person name="Meneus L."/>
            <person name="Mihai O."/>
            <person name="Mihalev A."/>
            <person name="Mihova T."/>
            <person name="Mittelman R."/>
            <person name="Mlenga V."/>
            <person name="Montmayeur A."/>
            <person name="Mulrain L."/>
            <person name="Navidi A."/>
            <person name="Naylor J."/>
            <person name="Negash T."/>
            <person name="Nguyen T."/>
            <person name="Nguyen N."/>
            <person name="Nicol R."/>
            <person name="Norbu C."/>
            <person name="Norbu N."/>
            <person name="Novod N."/>
            <person name="O'Neill B."/>
            <person name="Osman S."/>
            <person name="Markiewicz E."/>
            <person name="Oyono O.L."/>
            <person name="Patti C."/>
            <person name="Phunkhang P."/>
            <person name="Pierre F."/>
            <person name="Priest M."/>
            <person name="Raghuraman S."/>
            <person name="Rege F."/>
            <person name="Reyes R."/>
            <person name="Rise C."/>
            <person name="Rogov P."/>
            <person name="Ross K."/>
            <person name="Ryan E."/>
            <person name="Settipalli S."/>
            <person name="Shea T."/>
            <person name="Sherpa N."/>
            <person name="Shi L."/>
            <person name="Shih D."/>
            <person name="Sparrow T."/>
            <person name="Spaulding J."/>
            <person name="Stalker J."/>
            <person name="Stange-Thomann N."/>
            <person name="Stavropoulos S."/>
            <person name="Stone C."/>
            <person name="Strader C."/>
            <person name="Tesfaye S."/>
            <person name="Thomson T."/>
            <person name="Thoulutsang Y."/>
            <person name="Thoulutsang D."/>
            <person name="Topham K."/>
            <person name="Topping I."/>
            <person name="Tsamla T."/>
            <person name="Vassiliev H."/>
            <person name="Vo A."/>
            <person name="Wangchuk T."/>
            <person name="Wangdi T."/>
            <person name="Weiand M."/>
            <person name="Wilkinson J."/>
            <person name="Wilson A."/>
            <person name="Yadav S."/>
            <person name="Young G."/>
            <person name="Yu Q."/>
            <person name="Zembek L."/>
            <person name="Zhong D."/>
            <person name="Zimmer A."/>
            <person name="Zwirko Z."/>
            <person name="Jaffe D.B."/>
            <person name="Alvarez P."/>
            <person name="Brockman W."/>
            <person name="Butler J."/>
            <person name="Chin C."/>
            <person name="Gnerre S."/>
            <person name="Grabherr M."/>
            <person name="Kleber M."/>
            <person name="Mauceli E."/>
            <person name="MacCallum I."/>
        </authorList>
    </citation>
    <scope>NUCLEOTIDE SEQUENCE [LARGE SCALE GENOMIC DNA]</scope>
    <source>
        <strain evidence="2">Tai18E2 / Tucson 14021-0261.01</strain>
    </source>
</reference>
<organism evidence="1 2">
    <name type="scientific">Drosophila yakuba</name>
    <name type="common">Fruit fly</name>
    <dbReference type="NCBI Taxonomy" id="7245"/>
    <lineage>
        <taxon>Eukaryota</taxon>
        <taxon>Metazoa</taxon>
        <taxon>Ecdysozoa</taxon>
        <taxon>Arthropoda</taxon>
        <taxon>Hexapoda</taxon>
        <taxon>Insecta</taxon>
        <taxon>Pterygota</taxon>
        <taxon>Neoptera</taxon>
        <taxon>Endopterygota</taxon>
        <taxon>Diptera</taxon>
        <taxon>Brachycera</taxon>
        <taxon>Muscomorpha</taxon>
        <taxon>Ephydroidea</taxon>
        <taxon>Drosophilidae</taxon>
        <taxon>Drosophila</taxon>
        <taxon>Sophophora</taxon>
    </lineage>
</organism>
<dbReference type="Pfam" id="PF00702">
    <property type="entry name" value="Hydrolase"/>
    <property type="match status" value="1"/>
</dbReference>